<dbReference type="PANTHER" id="PTHR42685:SF22">
    <property type="entry name" value="CONDITIONED MEDIUM FACTOR RECEPTOR 1"/>
    <property type="match status" value="1"/>
</dbReference>
<protein>
    <submittedName>
        <fullName evidence="1">Geranylgeranyl reductase family</fullName>
    </submittedName>
</protein>
<dbReference type="Proteomes" id="UP000095709">
    <property type="component" value="Unassembled WGS sequence"/>
</dbReference>
<dbReference type="Gene3D" id="3.50.50.60">
    <property type="entry name" value="FAD/NAD(P)-binding domain"/>
    <property type="match status" value="1"/>
</dbReference>
<name>A0A174SX92_9FIRM</name>
<dbReference type="InterPro" id="IPR036188">
    <property type="entry name" value="FAD/NAD-bd_sf"/>
</dbReference>
<evidence type="ECO:0000313" key="1">
    <source>
        <dbReference type="EMBL" id="CUP99740.1"/>
    </source>
</evidence>
<accession>A0A174SX92</accession>
<reference evidence="1 2" key="1">
    <citation type="submission" date="2015-09" db="EMBL/GenBank/DDBJ databases">
        <authorList>
            <consortium name="Pathogen Informatics"/>
        </authorList>
    </citation>
    <scope>NUCLEOTIDE SEQUENCE [LARGE SCALE GENOMIC DNA]</scope>
    <source>
        <strain evidence="1 2">2789STDY5834885</strain>
    </source>
</reference>
<sequence length="268" mass="30347">MLEAQKERGEKTCGGYLTWSAISLLNQIGISTDYLIDNGAQKIEHLIQLWDKNFITHSHHCGEYGIGCKRLLLDNWLTECATNEGVQVEYGERVQSFSNLGDVFNVNNYCGKKLVFATGARGFVSKDSRIVLSEQSFGISAHIRGTGKINKKTIYFWYLDNLKNDYFWAIPIGGDVWNIGIWFQHLPEKKPQELFYEKANQYLFPEFFGYEYINKPHGAFCGNVNMTSFLPENCYGVGDFAGCNITTSGEGLRYAVQSAIQFSVSQTK</sequence>
<organism evidence="1 2">
    <name type="scientific">Fusicatenibacter saccharivorans</name>
    <dbReference type="NCBI Taxonomy" id="1150298"/>
    <lineage>
        <taxon>Bacteria</taxon>
        <taxon>Bacillati</taxon>
        <taxon>Bacillota</taxon>
        <taxon>Clostridia</taxon>
        <taxon>Lachnospirales</taxon>
        <taxon>Lachnospiraceae</taxon>
        <taxon>Fusicatenibacter</taxon>
    </lineage>
</organism>
<gene>
    <name evidence="1" type="ORF">ERS852498_03357</name>
</gene>
<dbReference type="EMBL" id="CZAL01000029">
    <property type="protein sequence ID" value="CUP99740.1"/>
    <property type="molecule type" value="Genomic_DNA"/>
</dbReference>
<dbReference type="PANTHER" id="PTHR42685">
    <property type="entry name" value="GERANYLGERANYL DIPHOSPHATE REDUCTASE"/>
    <property type="match status" value="1"/>
</dbReference>
<dbReference type="InterPro" id="IPR050407">
    <property type="entry name" value="Geranylgeranyl_reductase"/>
</dbReference>
<proteinExistence type="predicted"/>
<evidence type="ECO:0000313" key="2">
    <source>
        <dbReference type="Proteomes" id="UP000095709"/>
    </source>
</evidence>
<dbReference type="SUPFAM" id="SSF51905">
    <property type="entry name" value="FAD/NAD(P)-binding domain"/>
    <property type="match status" value="1"/>
</dbReference>
<dbReference type="AlphaFoldDB" id="A0A174SX92"/>